<evidence type="ECO:0000256" key="5">
    <source>
        <dbReference type="ARBA" id="ARBA00023136"/>
    </source>
</evidence>
<dbReference type="EMBL" id="LIAE01006833">
    <property type="protein sequence ID" value="PAV84607.1"/>
    <property type="molecule type" value="Genomic_DNA"/>
</dbReference>
<evidence type="ECO:0000256" key="10">
    <source>
        <dbReference type="RuleBase" id="RU079119"/>
    </source>
</evidence>
<keyword evidence="5 10" id="KW-0472">Membrane</keyword>
<dbReference type="PANTHER" id="PTHR22883">
    <property type="entry name" value="ZINC FINGER DHHC DOMAIN CONTAINING PROTEIN"/>
    <property type="match status" value="1"/>
</dbReference>
<dbReference type="PANTHER" id="PTHR22883:SF43">
    <property type="entry name" value="PALMITOYLTRANSFERASE APP"/>
    <property type="match status" value="1"/>
</dbReference>
<dbReference type="PROSITE" id="PS50216">
    <property type="entry name" value="DHHC"/>
    <property type="match status" value="1"/>
</dbReference>
<organism evidence="13 14">
    <name type="scientific">Diploscapter pachys</name>
    <dbReference type="NCBI Taxonomy" id="2018661"/>
    <lineage>
        <taxon>Eukaryota</taxon>
        <taxon>Metazoa</taxon>
        <taxon>Ecdysozoa</taxon>
        <taxon>Nematoda</taxon>
        <taxon>Chromadorea</taxon>
        <taxon>Rhabditida</taxon>
        <taxon>Rhabditina</taxon>
        <taxon>Rhabditomorpha</taxon>
        <taxon>Rhabditoidea</taxon>
        <taxon>Rhabditidae</taxon>
        <taxon>Diploscapter</taxon>
    </lineage>
</organism>
<keyword evidence="14" id="KW-1185">Reference proteome</keyword>
<dbReference type="Pfam" id="PF01529">
    <property type="entry name" value="DHHC"/>
    <property type="match status" value="1"/>
</dbReference>
<comment type="similarity">
    <text evidence="10">Belongs to the DHHC palmitoyltransferase family.</text>
</comment>
<dbReference type="GO" id="GO:0005794">
    <property type="term" value="C:Golgi apparatus"/>
    <property type="evidence" value="ECO:0007669"/>
    <property type="project" value="TreeGrafter"/>
</dbReference>
<feature type="region of interest" description="Disordered" evidence="11">
    <location>
        <begin position="119"/>
        <end position="187"/>
    </location>
</feature>
<keyword evidence="2 10" id="KW-0808">Transferase</keyword>
<dbReference type="GO" id="GO:0005783">
    <property type="term" value="C:endoplasmic reticulum"/>
    <property type="evidence" value="ECO:0007669"/>
    <property type="project" value="TreeGrafter"/>
</dbReference>
<evidence type="ECO:0000256" key="1">
    <source>
        <dbReference type="ARBA" id="ARBA00004127"/>
    </source>
</evidence>
<dbReference type="AlphaFoldDB" id="A0A2A2LEW3"/>
<keyword evidence="7" id="KW-0449">Lipoprotein</keyword>
<evidence type="ECO:0000256" key="11">
    <source>
        <dbReference type="SAM" id="MobiDB-lite"/>
    </source>
</evidence>
<comment type="catalytic activity">
    <reaction evidence="9 10">
        <text>L-cysteinyl-[protein] + hexadecanoyl-CoA = S-hexadecanoyl-L-cysteinyl-[protein] + CoA</text>
        <dbReference type="Rhea" id="RHEA:36683"/>
        <dbReference type="Rhea" id="RHEA-COMP:10131"/>
        <dbReference type="Rhea" id="RHEA-COMP:11032"/>
        <dbReference type="ChEBI" id="CHEBI:29950"/>
        <dbReference type="ChEBI" id="CHEBI:57287"/>
        <dbReference type="ChEBI" id="CHEBI:57379"/>
        <dbReference type="ChEBI" id="CHEBI:74151"/>
        <dbReference type="EC" id="2.3.1.225"/>
    </reaction>
</comment>
<feature type="compositionally biased region" description="Polar residues" evidence="11">
    <location>
        <begin position="78"/>
        <end position="96"/>
    </location>
</feature>
<keyword evidence="6" id="KW-0564">Palmitate</keyword>
<dbReference type="InterPro" id="IPR039859">
    <property type="entry name" value="PFA4/ZDH16/20/ERF2-like"/>
</dbReference>
<gene>
    <name evidence="13" type="ORF">WR25_26284</name>
</gene>
<keyword evidence="4 10" id="KW-1133">Transmembrane helix</keyword>
<feature type="transmembrane region" description="Helical" evidence="10">
    <location>
        <begin position="245"/>
        <end position="262"/>
    </location>
</feature>
<dbReference type="STRING" id="2018661.A0A2A2LEW3"/>
<accession>A0A2A2LEW3</accession>
<evidence type="ECO:0000313" key="13">
    <source>
        <dbReference type="EMBL" id="PAV84607.1"/>
    </source>
</evidence>
<comment type="domain">
    <text evidence="10">The DHHC domain is required for palmitoyltransferase activity.</text>
</comment>
<feature type="region of interest" description="Disordered" evidence="11">
    <location>
        <begin position="54"/>
        <end position="101"/>
    </location>
</feature>
<name>A0A2A2LEW3_9BILA</name>
<feature type="compositionally biased region" description="Polar residues" evidence="11">
    <location>
        <begin position="131"/>
        <end position="148"/>
    </location>
</feature>
<comment type="subcellular location">
    <subcellularLocation>
        <location evidence="1">Endomembrane system</location>
        <topology evidence="1">Multi-pass membrane protein</topology>
    </subcellularLocation>
</comment>
<evidence type="ECO:0000256" key="3">
    <source>
        <dbReference type="ARBA" id="ARBA00022692"/>
    </source>
</evidence>
<feature type="transmembrane region" description="Helical" evidence="10">
    <location>
        <begin position="214"/>
        <end position="233"/>
    </location>
</feature>
<dbReference type="OrthoDB" id="8849619at2759"/>
<dbReference type="Proteomes" id="UP000218231">
    <property type="component" value="Unassembled WGS sequence"/>
</dbReference>
<evidence type="ECO:0000256" key="9">
    <source>
        <dbReference type="ARBA" id="ARBA00048048"/>
    </source>
</evidence>
<sequence>MFADRKLGVWQTSSAKSDNATRMFVRSFTSYIDTLRASEREHLVDSAVTLESDADAGSSAGDEQTAASAPARQANGRVASNQASLTSANTATPNNQHNRHNHSCTAAATSCAPPCAAPMGLEPKAEDGDQPPSSRAGNDNQGADTPSSSRRHELVIDVENHRVDSSDIGFRRPDDEHRRRRSRSRQQIVRKWTTHKGRNRFFCSGRFIMAKQCGVFLLTIGLIVVTLALFFIFDAPYLYHNVSPALPFIAVLMSLVSISNLLKTSFSDPGIIPRATNLEVIHAERQQQSGILSKSILKYKREFKEMYADPNYTPDAMPSTSSNFPGIRQKQVIVNGVPLKLKFCHTCRLYRPPRSSHCSICDNCVLNFDHHCPWVGNCVGQRNYRYFYFFVSSLTFLILYLFGCCIAHLVIGKTIC</sequence>
<dbReference type="EC" id="2.3.1.225" evidence="10"/>
<evidence type="ECO:0000256" key="4">
    <source>
        <dbReference type="ARBA" id="ARBA00022989"/>
    </source>
</evidence>
<dbReference type="InterPro" id="IPR001594">
    <property type="entry name" value="Palmitoyltrfase_DHHC"/>
</dbReference>
<evidence type="ECO:0000256" key="8">
    <source>
        <dbReference type="ARBA" id="ARBA00023315"/>
    </source>
</evidence>
<dbReference type="GO" id="GO:0006612">
    <property type="term" value="P:protein targeting to membrane"/>
    <property type="evidence" value="ECO:0007669"/>
    <property type="project" value="TreeGrafter"/>
</dbReference>
<comment type="caution">
    <text evidence="13">The sequence shown here is derived from an EMBL/GenBank/DDBJ whole genome shotgun (WGS) entry which is preliminary data.</text>
</comment>
<evidence type="ECO:0000256" key="7">
    <source>
        <dbReference type="ARBA" id="ARBA00023288"/>
    </source>
</evidence>
<evidence type="ECO:0000259" key="12">
    <source>
        <dbReference type="Pfam" id="PF01529"/>
    </source>
</evidence>
<proteinExistence type="inferred from homology"/>
<evidence type="ECO:0000313" key="14">
    <source>
        <dbReference type="Proteomes" id="UP000218231"/>
    </source>
</evidence>
<feature type="domain" description="Palmitoyltransferase DHHC" evidence="12">
    <location>
        <begin position="341"/>
        <end position="410"/>
    </location>
</feature>
<feature type="transmembrane region" description="Helical" evidence="10">
    <location>
        <begin position="386"/>
        <end position="411"/>
    </location>
</feature>
<keyword evidence="8 10" id="KW-0012">Acyltransferase</keyword>
<reference evidence="13 14" key="1">
    <citation type="journal article" date="2017" name="Curr. Biol.">
        <title>Genome architecture and evolution of a unichromosomal asexual nematode.</title>
        <authorList>
            <person name="Fradin H."/>
            <person name="Zegar C."/>
            <person name="Gutwein M."/>
            <person name="Lucas J."/>
            <person name="Kovtun M."/>
            <person name="Corcoran D."/>
            <person name="Baugh L.R."/>
            <person name="Kiontke K."/>
            <person name="Gunsalus K."/>
            <person name="Fitch D.H."/>
            <person name="Piano F."/>
        </authorList>
    </citation>
    <scope>NUCLEOTIDE SEQUENCE [LARGE SCALE GENOMIC DNA]</scope>
    <source>
        <strain evidence="13">PF1309</strain>
    </source>
</reference>
<protein>
    <recommendedName>
        <fullName evidence="10">Palmitoyltransferase</fullName>
        <ecNumber evidence="10">2.3.1.225</ecNumber>
    </recommendedName>
</protein>
<evidence type="ECO:0000256" key="2">
    <source>
        <dbReference type="ARBA" id="ARBA00022679"/>
    </source>
</evidence>
<keyword evidence="3 10" id="KW-0812">Transmembrane</keyword>
<evidence type="ECO:0000256" key="6">
    <source>
        <dbReference type="ARBA" id="ARBA00023139"/>
    </source>
</evidence>
<feature type="compositionally biased region" description="Basic and acidic residues" evidence="11">
    <location>
        <begin position="150"/>
        <end position="177"/>
    </location>
</feature>
<dbReference type="GO" id="GO:0019706">
    <property type="term" value="F:protein-cysteine S-palmitoyltransferase activity"/>
    <property type="evidence" value="ECO:0007669"/>
    <property type="project" value="UniProtKB-EC"/>
</dbReference>